<feature type="transmembrane region" description="Helical" evidence="8">
    <location>
        <begin position="74"/>
        <end position="95"/>
    </location>
</feature>
<dbReference type="Gene3D" id="3.40.1110.10">
    <property type="entry name" value="Calcium-transporting ATPase, cytoplasmic domain N"/>
    <property type="match status" value="1"/>
</dbReference>
<dbReference type="InterPro" id="IPR008250">
    <property type="entry name" value="ATPase_P-typ_transduc_dom_A_sf"/>
</dbReference>
<feature type="domain" description="P-type ATPase A" evidence="9">
    <location>
        <begin position="157"/>
        <end position="256"/>
    </location>
</feature>
<name>A0ABX0KCF6_9PROT</name>
<evidence type="ECO:0000256" key="4">
    <source>
        <dbReference type="ARBA" id="ARBA00022989"/>
    </source>
</evidence>
<dbReference type="SUPFAM" id="SSF56784">
    <property type="entry name" value="HAD-like"/>
    <property type="match status" value="1"/>
</dbReference>
<evidence type="ECO:0000259" key="9">
    <source>
        <dbReference type="Pfam" id="PF00122"/>
    </source>
</evidence>
<protein>
    <recommendedName>
        <fullName evidence="6">P-type Zn(2+) transporter</fullName>
        <ecNumber evidence="6">7.2.2.12</ecNumber>
    </recommendedName>
</protein>
<dbReference type="Pfam" id="PF00122">
    <property type="entry name" value="E1-E2_ATPase"/>
    <property type="match status" value="1"/>
</dbReference>
<dbReference type="InterPro" id="IPR059000">
    <property type="entry name" value="ATPase_P-type_domA"/>
</dbReference>
<comment type="catalytic activity">
    <reaction evidence="7">
        <text>Zn(2+)(in) + ATP + H2O = Zn(2+)(out) + ADP + phosphate + H(+)</text>
        <dbReference type="Rhea" id="RHEA:20621"/>
        <dbReference type="ChEBI" id="CHEBI:15377"/>
        <dbReference type="ChEBI" id="CHEBI:15378"/>
        <dbReference type="ChEBI" id="CHEBI:29105"/>
        <dbReference type="ChEBI" id="CHEBI:30616"/>
        <dbReference type="ChEBI" id="CHEBI:43474"/>
        <dbReference type="ChEBI" id="CHEBI:456216"/>
        <dbReference type="EC" id="7.2.2.12"/>
    </reaction>
</comment>
<keyword evidence="3 8" id="KW-0812">Transmembrane</keyword>
<evidence type="ECO:0000256" key="7">
    <source>
        <dbReference type="ARBA" id="ARBA00047308"/>
    </source>
</evidence>
<dbReference type="PANTHER" id="PTHR48085">
    <property type="entry name" value="CADMIUM/ZINC-TRANSPORTING ATPASE HMA2-RELATED"/>
    <property type="match status" value="1"/>
</dbReference>
<keyword evidence="8" id="KW-1003">Cell membrane</keyword>
<evidence type="ECO:0000256" key="3">
    <source>
        <dbReference type="ARBA" id="ARBA00022692"/>
    </source>
</evidence>
<dbReference type="SUPFAM" id="SSF81653">
    <property type="entry name" value="Calcium ATPase, transduction domain A"/>
    <property type="match status" value="1"/>
</dbReference>
<evidence type="ECO:0000256" key="6">
    <source>
        <dbReference type="ARBA" id="ARBA00039097"/>
    </source>
</evidence>
<dbReference type="EC" id="7.2.2.12" evidence="6"/>
<dbReference type="InterPro" id="IPR051014">
    <property type="entry name" value="Cation_Transport_ATPase_IB"/>
</dbReference>
<keyword evidence="8" id="KW-0067">ATP-binding</keyword>
<evidence type="ECO:0000313" key="11">
    <source>
        <dbReference type="Proteomes" id="UP000615326"/>
    </source>
</evidence>
<dbReference type="NCBIfam" id="TIGR01494">
    <property type="entry name" value="ATPase_P-type"/>
    <property type="match status" value="1"/>
</dbReference>
<sequence>MSATSFSSAPDAGRGLGHHAQQVTTAAGPGALMTYAGKWALGSRLVLAMIACWLLVIALVWKYLVSANSAVPDLAATGAALLVAAPVLSAALASLRHPSLHGLTDQLVAVAMLASWAAGDLLTAALLPIVMIVGHVLEERSLLGSQEAIRALERLVDTTTLRLNPDGTTEAVTASQLATGDRLELRAGDRVLADGIVLTGQSSLDMASLTGESVPVEVGPGDRVLAGTINLSGVLTTEITRIGGETALGQIIALMEVAEEAKPPLTRLLERYAGRYMALIMTISAAVWFASGSTSAMLAVLVASCPCAVVLAAPAASIAAIAVAARHGILIKGTAFLEHLADVTSLVIDKTGTLTTGRLALDRTLARPGTTEEQLLSLGAALGSLSTHPVSRALARTTTTHPSFSFSDVQEQHGLGLRAVAEDGTIFLMGRPALLAGEGIDPGPVPDHDGPMVCLSRNGTLLGWLLLSDCPRPEAAGAMQDLRDLGLSRQILLTGDRRAVAQRIGAEVGITVIQAEVLPAEKMNCVLTEIDHGQRPLVVGDGINDALALRAGAVGIAMGAEGTDVALSSADLVLMQSDLRRLGTAIRLSRRCRRTIQVNVGMGVGWTGILITCAAFNLLGAQGAVMAAVLHNASTLAGLANAGRLLRFDETRRTLQTRTSS</sequence>
<dbReference type="InterPro" id="IPR023298">
    <property type="entry name" value="ATPase_P-typ_TM_dom_sf"/>
</dbReference>
<keyword evidence="4 8" id="KW-1133">Transmembrane helix</keyword>
<dbReference type="RefSeq" id="WP_173577339.1">
    <property type="nucleotide sequence ID" value="NZ_WOSW01000016.1"/>
</dbReference>
<feature type="transmembrane region" description="Helical" evidence="8">
    <location>
        <begin position="296"/>
        <end position="323"/>
    </location>
</feature>
<dbReference type="NCBIfam" id="TIGR01525">
    <property type="entry name" value="ATPase-IB_hvy"/>
    <property type="match status" value="1"/>
</dbReference>
<dbReference type="Gene3D" id="2.70.150.10">
    <property type="entry name" value="Calcium-transporting ATPase, cytoplasmic transduction domain A"/>
    <property type="match status" value="1"/>
</dbReference>
<dbReference type="Proteomes" id="UP000615326">
    <property type="component" value="Unassembled WGS sequence"/>
</dbReference>
<proteinExistence type="inferred from homology"/>
<dbReference type="Gene3D" id="3.40.50.1000">
    <property type="entry name" value="HAD superfamily/HAD-like"/>
    <property type="match status" value="1"/>
</dbReference>
<comment type="subcellular location">
    <subcellularLocation>
        <location evidence="8">Cell membrane</location>
    </subcellularLocation>
    <subcellularLocation>
        <location evidence="1">Membrane</location>
    </subcellularLocation>
</comment>
<keyword evidence="8" id="KW-0479">Metal-binding</keyword>
<accession>A0ABX0KCF6</accession>
<dbReference type="InterPro" id="IPR023299">
    <property type="entry name" value="ATPase_P-typ_cyto_dom_N"/>
</dbReference>
<dbReference type="SUPFAM" id="SSF81665">
    <property type="entry name" value="Calcium ATPase, transmembrane domain M"/>
    <property type="match status" value="1"/>
</dbReference>
<organism evidence="10 11">
    <name type="scientific">Acetobacter fallax</name>
    <dbReference type="NCBI Taxonomy" id="1737473"/>
    <lineage>
        <taxon>Bacteria</taxon>
        <taxon>Pseudomonadati</taxon>
        <taxon>Pseudomonadota</taxon>
        <taxon>Alphaproteobacteria</taxon>
        <taxon>Acetobacterales</taxon>
        <taxon>Acetobacteraceae</taxon>
        <taxon>Acetobacter</taxon>
    </lineage>
</organism>
<evidence type="ECO:0000256" key="5">
    <source>
        <dbReference type="ARBA" id="ARBA00023136"/>
    </source>
</evidence>
<dbReference type="InterPro" id="IPR001757">
    <property type="entry name" value="P_typ_ATPase"/>
</dbReference>
<evidence type="ECO:0000313" key="10">
    <source>
        <dbReference type="EMBL" id="NHO32811.1"/>
    </source>
</evidence>
<dbReference type="InterPro" id="IPR018303">
    <property type="entry name" value="ATPase_P-typ_P_site"/>
</dbReference>
<feature type="transmembrane region" description="Helical" evidence="8">
    <location>
        <begin position="625"/>
        <end position="646"/>
    </location>
</feature>
<reference evidence="10 11" key="1">
    <citation type="journal article" date="2020" name="Int. J. Syst. Evol. Microbiol.">
        <title>Novel acetic acid bacteria from cider fermentations: Acetobacter conturbans sp. nov. and Acetobacter fallax sp. nov.</title>
        <authorList>
            <person name="Sombolestani A.S."/>
            <person name="Cleenwerck I."/>
            <person name="Cnockaert M."/>
            <person name="Borremans W."/>
            <person name="Wieme A.D."/>
            <person name="De Vuyst L."/>
            <person name="Vandamme P."/>
        </authorList>
    </citation>
    <scope>NUCLEOTIDE SEQUENCE [LARGE SCALE GENOMIC DNA]</scope>
    <source>
        <strain evidence="10 11">LMG 1637</strain>
    </source>
</reference>
<comment type="caution">
    <text evidence="10">The sequence shown here is derived from an EMBL/GenBank/DDBJ whole genome shotgun (WGS) entry which is preliminary data.</text>
</comment>
<dbReference type="EMBL" id="WOSW01000016">
    <property type="protein sequence ID" value="NHO32811.1"/>
    <property type="molecule type" value="Genomic_DNA"/>
</dbReference>
<dbReference type="PRINTS" id="PR00119">
    <property type="entry name" value="CATATPASE"/>
</dbReference>
<dbReference type="InterPro" id="IPR023214">
    <property type="entry name" value="HAD_sf"/>
</dbReference>
<keyword evidence="5 8" id="KW-0472">Membrane</keyword>
<keyword evidence="8" id="KW-0547">Nucleotide-binding</keyword>
<evidence type="ECO:0000256" key="2">
    <source>
        <dbReference type="ARBA" id="ARBA00006024"/>
    </source>
</evidence>
<dbReference type="InterPro" id="IPR027256">
    <property type="entry name" value="P-typ_ATPase_IB"/>
</dbReference>
<dbReference type="Pfam" id="PF00702">
    <property type="entry name" value="Hydrolase"/>
    <property type="match status" value="1"/>
</dbReference>
<evidence type="ECO:0000256" key="1">
    <source>
        <dbReference type="ARBA" id="ARBA00004370"/>
    </source>
</evidence>
<comment type="similarity">
    <text evidence="2 8">Belongs to the cation transport ATPase (P-type) (TC 3.A.3) family. Type IB subfamily.</text>
</comment>
<dbReference type="PROSITE" id="PS00154">
    <property type="entry name" value="ATPASE_E1_E2"/>
    <property type="match status" value="1"/>
</dbReference>
<feature type="transmembrane region" description="Helical" evidence="8">
    <location>
        <begin position="272"/>
        <end position="290"/>
    </location>
</feature>
<evidence type="ECO:0000256" key="8">
    <source>
        <dbReference type="RuleBase" id="RU362081"/>
    </source>
</evidence>
<keyword evidence="11" id="KW-1185">Reference proteome</keyword>
<dbReference type="PANTHER" id="PTHR48085:SF5">
    <property type="entry name" value="CADMIUM_ZINC-TRANSPORTING ATPASE HMA4-RELATED"/>
    <property type="match status" value="1"/>
</dbReference>
<feature type="transmembrane region" description="Helical" evidence="8">
    <location>
        <begin position="45"/>
        <end position="65"/>
    </location>
</feature>
<dbReference type="InterPro" id="IPR036412">
    <property type="entry name" value="HAD-like_sf"/>
</dbReference>
<feature type="transmembrane region" description="Helical" evidence="8">
    <location>
        <begin position="107"/>
        <end position="133"/>
    </location>
</feature>
<gene>
    <name evidence="10" type="ORF">GOB84_09610</name>
</gene>
<feature type="transmembrane region" description="Helical" evidence="8">
    <location>
        <begin position="596"/>
        <end position="619"/>
    </location>
</feature>